<dbReference type="AlphaFoldDB" id="A0A366K7F1"/>
<dbReference type="GO" id="GO:0030203">
    <property type="term" value="P:glycosaminoglycan metabolic process"/>
    <property type="evidence" value="ECO:0007669"/>
    <property type="project" value="TreeGrafter"/>
</dbReference>
<feature type="domain" description="Beta-hexosaminidase bacterial type N-terminal" evidence="8">
    <location>
        <begin position="24"/>
        <end position="157"/>
    </location>
</feature>
<dbReference type="SUPFAM" id="SSF55545">
    <property type="entry name" value="beta-N-acetylhexosaminidase-like domain"/>
    <property type="match status" value="1"/>
</dbReference>
<dbReference type="InterPro" id="IPR015882">
    <property type="entry name" value="HEX_bac_N"/>
</dbReference>
<organism evidence="9 10">
    <name type="scientific">Bifidobacterium aemilianum</name>
    <dbReference type="NCBI Taxonomy" id="2493120"/>
    <lineage>
        <taxon>Bacteria</taxon>
        <taxon>Bacillati</taxon>
        <taxon>Actinomycetota</taxon>
        <taxon>Actinomycetes</taxon>
        <taxon>Bifidobacteriales</taxon>
        <taxon>Bifidobacteriaceae</taxon>
        <taxon>Bifidobacterium</taxon>
    </lineage>
</organism>
<comment type="caution">
    <text evidence="9">The sequence shown here is derived from an EMBL/GenBank/DDBJ whole genome shotgun (WGS) entry which is preliminary data.</text>
</comment>
<keyword evidence="4 9" id="KW-0378">Hydrolase</keyword>
<dbReference type="GO" id="GO:0004563">
    <property type="term" value="F:beta-N-acetylhexosaminidase activity"/>
    <property type="evidence" value="ECO:0007669"/>
    <property type="project" value="UniProtKB-EC"/>
</dbReference>
<evidence type="ECO:0000256" key="5">
    <source>
        <dbReference type="ARBA" id="ARBA00023295"/>
    </source>
</evidence>
<dbReference type="EC" id="3.2.1.52" evidence="3"/>
<dbReference type="Pfam" id="PF02838">
    <property type="entry name" value="Glyco_hydro_20b"/>
    <property type="match status" value="1"/>
</dbReference>
<comment type="catalytic activity">
    <reaction evidence="1">
        <text>Hydrolysis of terminal non-reducing N-acetyl-D-hexosamine residues in N-acetyl-beta-D-hexosaminides.</text>
        <dbReference type="EC" id="3.2.1.52"/>
    </reaction>
</comment>
<keyword evidence="5" id="KW-0326">Glycosidase</keyword>
<dbReference type="Proteomes" id="UP000252530">
    <property type="component" value="Unassembled WGS sequence"/>
</dbReference>
<dbReference type="Pfam" id="PF00728">
    <property type="entry name" value="Glyco_hydro_20"/>
    <property type="match status" value="1"/>
</dbReference>
<dbReference type="Gene3D" id="3.20.20.80">
    <property type="entry name" value="Glycosidases"/>
    <property type="match status" value="1"/>
</dbReference>
<feature type="domain" description="Glycoside hydrolase family 20 catalytic" evidence="7">
    <location>
        <begin position="161"/>
        <end position="375"/>
    </location>
</feature>
<dbReference type="InterPro" id="IPR025705">
    <property type="entry name" value="Beta_hexosaminidase_sua/sub"/>
</dbReference>
<dbReference type="EMBL" id="PDCG01000012">
    <property type="protein sequence ID" value="RBP97237.1"/>
    <property type="molecule type" value="Genomic_DNA"/>
</dbReference>
<gene>
    <name evidence="9" type="ORF">CRD60_07825</name>
</gene>
<dbReference type="PANTHER" id="PTHR22600:SF57">
    <property type="entry name" value="BETA-N-ACETYLHEXOSAMINIDASE"/>
    <property type="match status" value="1"/>
</dbReference>
<dbReference type="GO" id="GO:0016020">
    <property type="term" value="C:membrane"/>
    <property type="evidence" value="ECO:0007669"/>
    <property type="project" value="TreeGrafter"/>
</dbReference>
<dbReference type="PRINTS" id="PR00738">
    <property type="entry name" value="GLHYDRLASE20"/>
</dbReference>
<dbReference type="CDD" id="cd06565">
    <property type="entry name" value="GH20_GcnA-like"/>
    <property type="match status" value="1"/>
</dbReference>
<dbReference type="GO" id="GO:0005975">
    <property type="term" value="P:carbohydrate metabolic process"/>
    <property type="evidence" value="ECO:0007669"/>
    <property type="project" value="InterPro"/>
</dbReference>
<dbReference type="OrthoDB" id="9763537at2"/>
<keyword evidence="10" id="KW-1185">Reference proteome</keyword>
<comment type="similarity">
    <text evidence="2">Belongs to the glycosyl hydrolase 20 family.</text>
</comment>
<dbReference type="InterPro" id="IPR015883">
    <property type="entry name" value="Glyco_hydro_20_cat"/>
</dbReference>
<evidence type="ECO:0000256" key="3">
    <source>
        <dbReference type="ARBA" id="ARBA00012663"/>
    </source>
</evidence>
<dbReference type="InterPro" id="IPR029018">
    <property type="entry name" value="Hex-like_dom2"/>
</dbReference>
<evidence type="ECO:0000259" key="7">
    <source>
        <dbReference type="Pfam" id="PF00728"/>
    </source>
</evidence>
<evidence type="ECO:0000256" key="1">
    <source>
        <dbReference type="ARBA" id="ARBA00001231"/>
    </source>
</evidence>
<dbReference type="SUPFAM" id="SSF51445">
    <property type="entry name" value="(Trans)glycosidases"/>
    <property type="match status" value="1"/>
</dbReference>
<dbReference type="InterPro" id="IPR017853">
    <property type="entry name" value="GH"/>
</dbReference>
<name>A0A366K7F1_9BIFI</name>
<accession>A0A366K7F1</accession>
<protein>
    <recommendedName>
        <fullName evidence="3">beta-N-acetylhexosaminidase</fullName>
        <ecNumber evidence="3">3.2.1.52</ecNumber>
    </recommendedName>
</protein>
<reference evidence="9 10" key="1">
    <citation type="submission" date="2017-10" db="EMBL/GenBank/DDBJ databases">
        <title>Bifidobacterium xylocopum sp. nov. and Bifidobacterium aemilianum sp. nov., from the carpenter bee (Xylocopa violacea) digestive tract.</title>
        <authorList>
            <person name="Alberoni D."/>
            <person name="Baffoni L."/>
            <person name="Di Gioia D."/>
            <person name="Gaggia F."/>
            <person name="Biavati B."/>
        </authorList>
    </citation>
    <scope>NUCLEOTIDE SEQUENCE [LARGE SCALE GENOMIC DNA]</scope>
    <source>
        <strain evidence="9 10">XV10</strain>
    </source>
</reference>
<evidence type="ECO:0000313" key="9">
    <source>
        <dbReference type="EMBL" id="RBP97237.1"/>
    </source>
</evidence>
<proteinExistence type="inferred from homology"/>
<evidence type="ECO:0000313" key="10">
    <source>
        <dbReference type="Proteomes" id="UP000252530"/>
    </source>
</evidence>
<evidence type="ECO:0000256" key="6">
    <source>
        <dbReference type="PIRSR" id="PIRSR625705-1"/>
    </source>
</evidence>
<evidence type="ECO:0000256" key="4">
    <source>
        <dbReference type="ARBA" id="ARBA00022801"/>
    </source>
</evidence>
<dbReference type="Gene3D" id="3.30.379.10">
    <property type="entry name" value="Chitobiase/beta-hexosaminidase domain 2-like"/>
    <property type="match status" value="1"/>
</dbReference>
<sequence length="696" mass="77883">MASVATEKAQAQTKDEAEGRGLVLIPEPVRVDRQEGTLVLPVWGRVSYQGPDLSDGRVLAEQLLADIADRTAGSWDCSQGDRWTSFIDMNIDPSLGEQAYRVDISQVAATGPGESRPTQAPITVAGGDLAGLRYGVQTLRQIIRQAAPALPLVHIEDKPVFPIRSYYLDVTRGRVPSMDWLKSWADRLCLYKYNQVQLYIEHSFAFDGLSEAWRGTSPLTPRDIQEFDDYCLRLGLELVPSVSTFGHHYVNLRTQTLRELGEFPEDADRPYSLVERQEHHTLNITLKESFEFSKRLIDAYAPLFHSRKFNIGADETFDLGKGRSKQEAARVGVASMYADYVMRLCDYLRAQGREPMYWGDIAVEVPGVIDLLPKGEPLLNWLYDPKVDDSKVRMVADTGLPQYVCSAVHGWNSLLPNVRGAWSNISRLSAFGQRYGAVGNMVTDWGDYGHVNDPRMAIPGLIYGAQYGWNPQGPDFEEMNRRVSRLEYGDASGRYMAVLVQACESQLFTWADLVRYRELDDGHGGVNRDLSLVVKSVFPDGSWDVDALTDLGQARRRYLELMADRLAGLTGTNRALADARLELSRIISRSQGRAFDTAQAQLLAIEGQALFNRLGWTLAAWQGLVGRTVDDNIDQAGLEAATDGLAGELEVWLESYRAVWRQVSRESELRRVSDVVWRYADMLRAMARAKGGRQAG</sequence>
<dbReference type="RefSeq" id="WP_113860716.1">
    <property type="nucleotide sequence ID" value="NZ_PDCG01000012.1"/>
</dbReference>
<evidence type="ECO:0000259" key="8">
    <source>
        <dbReference type="Pfam" id="PF02838"/>
    </source>
</evidence>
<evidence type="ECO:0000256" key="2">
    <source>
        <dbReference type="ARBA" id="ARBA00006285"/>
    </source>
</evidence>
<feature type="active site" description="Proton donor" evidence="6">
    <location>
        <position position="315"/>
    </location>
</feature>
<dbReference type="PANTHER" id="PTHR22600">
    <property type="entry name" value="BETA-HEXOSAMINIDASE"/>
    <property type="match status" value="1"/>
</dbReference>